<dbReference type="AlphaFoldDB" id="E3D7U9"/>
<dbReference type="EMBL" id="CP002104">
    <property type="protein sequence ID" value="ADP38257.1"/>
    <property type="molecule type" value="Genomic_DNA"/>
</dbReference>
<accession>E3D7U9</accession>
<evidence type="ECO:0000313" key="2">
    <source>
        <dbReference type="Proteomes" id="UP000001453"/>
    </source>
</evidence>
<dbReference type="HOGENOM" id="CLU_3118215_0_0_11"/>
<evidence type="ECO:0000313" key="1">
    <source>
        <dbReference type="EMBL" id="ADP38257.1"/>
    </source>
</evidence>
<gene>
    <name evidence="1" type="ordered locus">HMPREF0421_20171</name>
</gene>
<dbReference type="Proteomes" id="UP000001453">
    <property type="component" value="Chromosome"/>
</dbReference>
<dbReference type="OrthoDB" id="9890406at2"/>
<dbReference type="KEGG" id="gvg:HMPREF0421_20171"/>
<sequence length="50" mass="5563">MFAGARVKNRLALGGGACFVLQLAHRFRVCSVCRNFLFLPCRFFILLASA</sequence>
<proteinExistence type="predicted"/>
<name>E3D7U9_GARV3</name>
<reference evidence="1 2" key="1">
    <citation type="journal article" date="2010" name="PLoS ONE">
        <title>Comparative genomics of Gardnerella vaginalis strains reveals substantial differences in metabolic and virulence potential.</title>
        <authorList>
            <person name="Yeoman C.J."/>
            <person name="Yildirim S."/>
            <person name="Thomas S.M."/>
            <person name="Durkin A.S."/>
            <person name="Torralba M."/>
            <person name="Sutton G."/>
            <person name="Buhay C.J."/>
            <person name="Ding Y."/>
            <person name="Dugan-Rocha S.P."/>
            <person name="Muzny D.M."/>
            <person name="Qin X."/>
            <person name="Gibbs R.A."/>
            <person name="Leigh S.R."/>
            <person name="Stumpf R."/>
            <person name="White B.A."/>
            <person name="Highlander S.K."/>
            <person name="Nelson K.E."/>
            <person name="Wilson B.A."/>
        </authorList>
    </citation>
    <scope>NUCLEOTIDE SEQUENCE [LARGE SCALE GENOMIC DNA]</scope>
    <source>
        <strain evidence="2">ATCC 14019 / 317</strain>
    </source>
</reference>
<organism evidence="1 2">
    <name type="scientific">Gardnerella vaginalis (strain ATCC 14019 / 317)</name>
    <dbReference type="NCBI Taxonomy" id="525284"/>
    <lineage>
        <taxon>Bacteria</taxon>
        <taxon>Bacillati</taxon>
        <taxon>Actinomycetota</taxon>
        <taxon>Actinomycetes</taxon>
        <taxon>Bifidobacteriales</taxon>
        <taxon>Bifidobacteriaceae</taxon>
        <taxon>Gardnerella</taxon>
    </lineage>
</organism>
<protein>
    <submittedName>
        <fullName evidence="1">Uncharacterized protein</fullName>
    </submittedName>
</protein>